<proteinExistence type="predicted"/>
<keyword evidence="1 2" id="KW-0732">Signal</keyword>
<evidence type="ECO:0000256" key="2">
    <source>
        <dbReference type="SAM" id="SignalP"/>
    </source>
</evidence>
<dbReference type="Proteomes" id="UP000027178">
    <property type="component" value="Unassembled WGS sequence"/>
</dbReference>
<dbReference type="InterPro" id="IPR032812">
    <property type="entry name" value="SbsA_Ig"/>
</dbReference>
<dbReference type="EMBL" id="JNBY01000101">
    <property type="protein sequence ID" value="KDN82792.1"/>
    <property type="molecule type" value="Genomic_DNA"/>
</dbReference>
<name>A0A066YNM4_9ACTN</name>
<feature type="chain" id="PRO_5038924366" description="SbsA Ig-like domain-containing protein" evidence="2">
    <location>
        <begin position="23"/>
        <end position="1037"/>
    </location>
</feature>
<dbReference type="NCBIfam" id="NF041539">
    <property type="entry name" value="choice_anch_R"/>
    <property type="match status" value="2"/>
</dbReference>
<dbReference type="RefSeq" id="WP_157032189.1">
    <property type="nucleotide sequence ID" value="NZ_KK853997.1"/>
</dbReference>
<feature type="signal peptide" evidence="2">
    <location>
        <begin position="1"/>
        <end position="22"/>
    </location>
</feature>
<protein>
    <recommendedName>
        <fullName evidence="3">SbsA Ig-like domain-containing protein</fullName>
    </recommendedName>
</protein>
<organism evidence="4 5">
    <name type="scientific">Kitasatospora cheerisanensis KCTC 2395</name>
    <dbReference type="NCBI Taxonomy" id="1348663"/>
    <lineage>
        <taxon>Bacteria</taxon>
        <taxon>Bacillati</taxon>
        <taxon>Actinomycetota</taxon>
        <taxon>Actinomycetes</taxon>
        <taxon>Kitasatosporales</taxon>
        <taxon>Streptomycetaceae</taxon>
        <taxon>Kitasatospora</taxon>
    </lineage>
</organism>
<reference evidence="4 5" key="1">
    <citation type="submission" date="2014-05" db="EMBL/GenBank/DDBJ databases">
        <title>Draft Genome Sequence of Kitasatospora cheerisanensis KCTC 2395.</title>
        <authorList>
            <person name="Nam D.H."/>
        </authorList>
    </citation>
    <scope>NUCLEOTIDE SEQUENCE [LARGE SCALE GENOMIC DNA]</scope>
    <source>
        <strain evidence="4 5">KCTC 2395</strain>
    </source>
</reference>
<sequence>MRFRKRLAGLLVALLASTGLMAAPAAHADTTAVLGNNTVGTATDSGDSNYINTSRFVTGASGGAVTSVSVYVGAVGATPNDQYQVAVYGDVAGKPGALLGSSASGTLTAHSWNTLPVTATLAPNTPYWLAYNSNGVTAAVNNLNYSTGGQSGYSTGGAAFGTWPSNFGAVSTGNLNYSIYATYTPSGGGAATPGNGPGNEGPILLVTDPANPYTSYYGEILKAEGLNYYKLADIGTVTAATLASYDVVLLAENQLTAAQTTMFTTWVNGGGRLVAMRPDKQLAGLLGLTSTPDTLADAYLKIDTTAAPGTGLTADTMGFHGTADKYTLNGATAVATLYSDAAVATTNPAVTLRTVGTGQAAAFTFDLAKSVVQTRQGNAAWGGQQRDNVDGIEASEMFFGTGGQLNWNNLDKAQIPIADEQQRLLGNLITTMDAAKKPLPKFWYFPRDAKAVVVMTGDDHGIGGTTGRFDGYIAQSPVGCNVANWECVRASSNVYASGPMTDAQAKAYSDQGFEISTHITTNCTPWGTPTDLQNLYATQIAAWKAKYPSLPNPDSTRTHCVEWDDWATQAKTKLANGIRLDTDYYYYPGSFVQDRPGYFNGAGLPMKFADSNGATINEYQATTQLTDEAGQSMPGTVNTLLDNAYNSKGYYTALTANIHTDYAASTASDQVIASAKAHGTPVVSGRQLLTWLDFRNGSAFSGTTWAANTLSFSITGGANGLRAMVPVNSAGGTLTGIKQGTTAVNYRIETIHGITYAFFDGNVGSYTATYGTDTVAPTVTGSVPANGATGVAATAAVKASFSEPVQAATVNATNVTLKTTTGAVAVAGTVALDTATNTVTFTPTAALALNTGYTLTVANVKDLAGNTQTAAYTAAFTTAGAPPQTIGNNAVGTQLDDTNSNHLNGSRITTGASAIALTSLNVHTGQTSASPNNQFQIAVYTDNGGSPDALLATSSVGTLSANAWNSAPITYTLAANTTYWLVYNSNGTSSTVNNMHYSSGPAGSGVYSNASVPFGTFPASFGTAVKDNLVYSLYGAY</sequence>
<dbReference type="AlphaFoldDB" id="A0A066YNM4"/>
<dbReference type="InterPro" id="IPR029062">
    <property type="entry name" value="Class_I_gatase-like"/>
</dbReference>
<dbReference type="OrthoDB" id="505641at2"/>
<evidence type="ECO:0000259" key="3">
    <source>
        <dbReference type="Pfam" id="PF13205"/>
    </source>
</evidence>
<dbReference type="HOGENOM" id="CLU_296788_0_0_11"/>
<evidence type="ECO:0000313" key="5">
    <source>
        <dbReference type="Proteomes" id="UP000027178"/>
    </source>
</evidence>
<keyword evidence="5" id="KW-1185">Reference proteome</keyword>
<comment type="caution">
    <text evidence="4">The sequence shown here is derived from an EMBL/GenBank/DDBJ whole genome shotgun (WGS) entry which is preliminary data.</text>
</comment>
<dbReference type="Gene3D" id="3.40.50.880">
    <property type="match status" value="1"/>
</dbReference>
<dbReference type="Pfam" id="PF13205">
    <property type="entry name" value="Big_5"/>
    <property type="match status" value="1"/>
</dbReference>
<dbReference type="SUPFAM" id="SSF52317">
    <property type="entry name" value="Class I glutamine amidotransferase-like"/>
    <property type="match status" value="1"/>
</dbReference>
<evidence type="ECO:0000313" key="4">
    <source>
        <dbReference type="EMBL" id="KDN82792.1"/>
    </source>
</evidence>
<gene>
    <name evidence="4" type="ORF">KCH_53960</name>
</gene>
<accession>A0A066YNM4</accession>
<dbReference type="InterPro" id="IPR014755">
    <property type="entry name" value="Cu-Rt/internalin_Ig-like"/>
</dbReference>
<evidence type="ECO:0000256" key="1">
    <source>
        <dbReference type="ARBA" id="ARBA00022729"/>
    </source>
</evidence>
<feature type="domain" description="SbsA Ig-like" evidence="3">
    <location>
        <begin position="773"/>
        <end position="878"/>
    </location>
</feature>
<dbReference type="Gene3D" id="2.60.40.1220">
    <property type="match status" value="1"/>
</dbReference>
<dbReference type="eggNOG" id="COG3291">
    <property type="taxonomic scope" value="Bacteria"/>
</dbReference>
<dbReference type="PATRIC" id="fig|1348663.4.peg.5224"/>